<proteinExistence type="predicted"/>
<dbReference type="EMBL" id="BJLH01000012">
    <property type="protein sequence ID" value="GEA61604.1"/>
    <property type="molecule type" value="Genomic_DNA"/>
</dbReference>
<dbReference type="AlphaFoldDB" id="A0A4Y3IRU5"/>
<comment type="caution">
    <text evidence="1">The sequence shown here is derived from an EMBL/GenBank/DDBJ whole genome shotgun (WGS) entry which is preliminary data.</text>
</comment>
<accession>A0A4Y3IRU5</accession>
<sequence length="39" mass="4273">MKVVEYALMSAFAVVILIALFSTFMAHAGGIWDTILTIK</sequence>
<protein>
    <submittedName>
        <fullName evidence="1">Uncharacterized protein</fullName>
    </submittedName>
</protein>
<reference evidence="1 2" key="1">
    <citation type="submission" date="2019-06" db="EMBL/GenBank/DDBJ databases">
        <title>Whole genome shotgun sequence of Vibrio comitans NBRC 102076.</title>
        <authorList>
            <person name="Hosoyama A."/>
            <person name="Uohara A."/>
            <person name="Ohji S."/>
            <person name="Ichikawa N."/>
        </authorList>
    </citation>
    <scope>NUCLEOTIDE SEQUENCE [LARGE SCALE GENOMIC DNA]</scope>
    <source>
        <strain evidence="1 2">NBRC 102076</strain>
    </source>
</reference>
<evidence type="ECO:0000313" key="1">
    <source>
        <dbReference type="EMBL" id="GEA61604.1"/>
    </source>
</evidence>
<gene>
    <name evidence="1" type="ORF">VCO01S_27970</name>
</gene>
<dbReference type="Proteomes" id="UP000318242">
    <property type="component" value="Unassembled WGS sequence"/>
</dbReference>
<organism evidence="1 2">
    <name type="scientific">Vibrio comitans NBRC 102076</name>
    <dbReference type="NCBI Taxonomy" id="1219078"/>
    <lineage>
        <taxon>Bacteria</taxon>
        <taxon>Pseudomonadati</taxon>
        <taxon>Pseudomonadota</taxon>
        <taxon>Gammaproteobacteria</taxon>
        <taxon>Vibrionales</taxon>
        <taxon>Vibrionaceae</taxon>
        <taxon>Vibrio</taxon>
    </lineage>
</organism>
<name>A0A4Y3IRU5_9VIBR</name>
<keyword evidence="2" id="KW-1185">Reference proteome</keyword>
<evidence type="ECO:0000313" key="2">
    <source>
        <dbReference type="Proteomes" id="UP000318242"/>
    </source>
</evidence>